<sequence length="753" mass="83276">MKRSILITTSAAVALLLAAGPTFVAAGPGHDHTGVRQRFENFGPDVRHREYVAPSLLRDSAPFTAPLNANPVQIAVHFAQTSLTDSEFVIRNAYTSDHNGVTHVYLRQIVDGVEVTNADININVDRFGRIVSYGDSFYKGKEYTLRANARVNEQDESSVMEIVEGISNKVGQFVFGTQWSGLKKRSPRKRGTTDSTVYSIANPSSTVISPIDALQSLADHIKVVLPDVASISILESSIPITTASSFQHSQPVMTLNNVPFALSPVPVRQAYLQLDNGELQLVWDLQVEMQDNWFHAHVNAHTGEVIALMDWVADATAYRVFPFGLNDPSDGERQLVVDPHDTIASRNGWVNYGPNDDDKRMGKKTKGYNTTIGNNVYAHENLQGGSQWEDNHRPLGKHEEDPVSGLVFDFRLNWHKQEPEDYVDGSVVNLFYWNNIIHDLFYRYGFDEQSGNFQEDNFGLGGLGQDAVVANAQDGSGYNNANFATPPDGQRGKMRMYVWDATTPMRDGDLESGIIIHEYAHGISTRLTGGPANSGCLGWGEAGGMGEGWGDFFATALRTKVNDTRESDYDMGSWANGGEGIRKYPYTTSLKKNPETYGIMSKPGYYGVHAKGAVWAEMLYEVYWNLVDKHGYTKQWFPPTDEDDEFAERPRKGPKKPSHPDSPATRHILSYGNTLTLQLVVDGLKLQPCRPDFTDARDAILQADELLTNGDNACEIWKAFAKRGLGVGAKLEGGSPWGGGERTESSHVPKECQ</sequence>
<feature type="compositionally biased region" description="Basic and acidic residues" evidence="14">
    <location>
        <begin position="741"/>
        <end position="753"/>
    </location>
</feature>
<evidence type="ECO:0000256" key="11">
    <source>
        <dbReference type="PIRSR" id="PIRSR601842-1"/>
    </source>
</evidence>
<reference evidence="16 17" key="1">
    <citation type="journal article" date="2018" name="New Phytol.">
        <title>Phylogenomics of Endogonaceae and evolution of mycorrhizas within Mucoromycota.</title>
        <authorList>
            <person name="Chang Y."/>
            <person name="Desiro A."/>
            <person name="Na H."/>
            <person name="Sandor L."/>
            <person name="Lipzen A."/>
            <person name="Clum A."/>
            <person name="Barry K."/>
            <person name="Grigoriev I.V."/>
            <person name="Martin F.M."/>
            <person name="Stajich J.E."/>
            <person name="Smith M.E."/>
            <person name="Bonito G."/>
            <person name="Spatafora J.W."/>
        </authorList>
    </citation>
    <scope>NUCLEOTIDE SEQUENCE [LARGE SCALE GENOMIC DNA]</scope>
    <source>
        <strain evidence="16 17">GMNB39</strain>
    </source>
</reference>
<feature type="binding site" evidence="12">
    <location>
        <position position="547"/>
    </location>
    <ligand>
        <name>Zn(2+)</name>
        <dbReference type="ChEBI" id="CHEBI:29105"/>
        <note>catalytic</note>
    </ligand>
</feature>
<comment type="similarity">
    <text evidence="2 13">Belongs to the peptidase M36 family.</text>
</comment>
<dbReference type="GO" id="GO:0006508">
    <property type="term" value="P:proteolysis"/>
    <property type="evidence" value="ECO:0007669"/>
    <property type="project" value="UniProtKB-KW"/>
</dbReference>
<feature type="chain" id="PRO_5018819675" description="Extracellular metalloproteinase" evidence="13">
    <location>
        <begin position="27"/>
        <end position="753"/>
    </location>
</feature>
<feature type="signal peptide" evidence="13">
    <location>
        <begin position="1"/>
        <end position="26"/>
    </location>
</feature>
<evidence type="ECO:0000256" key="7">
    <source>
        <dbReference type="ARBA" id="ARBA00022801"/>
    </source>
</evidence>
<evidence type="ECO:0000259" key="15">
    <source>
        <dbReference type="Pfam" id="PF07504"/>
    </source>
</evidence>
<evidence type="ECO:0000256" key="9">
    <source>
        <dbReference type="ARBA" id="ARBA00023049"/>
    </source>
</evidence>
<feature type="binding site" evidence="12">
    <location>
        <position position="521"/>
    </location>
    <ligand>
        <name>Zn(2+)</name>
        <dbReference type="ChEBI" id="CHEBI:29105"/>
        <note>catalytic</note>
    </ligand>
</feature>
<gene>
    <name evidence="16" type="ORF">BC936DRAFT_138967</name>
</gene>
<comment type="subcellular location">
    <subcellularLocation>
        <location evidence="1 13">Secreted</location>
    </subcellularLocation>
</comment>
<evidence type="ECO:0000256" key="2">
    <source>
        <dbReference type="ARBA" id="ARBA00006006"/>
    </source>
</evidence>
<name>A0A433BC60_9FUNG</name>
<evidence type="ECO:0000256" key="6">
    <source>
        <dbReference type="ARBA" id="ARBA00022729"/>
    </source>
</evidence>
<comment type="caution">
    <text evidence="16">The sequence shown here is derived from an EMBL/GenBank/DDBJ whole genome shotgun (WGS) entry which is preliminary data.</text>
</comment>
<evidence type="ECO:0000256" key="10">
    <source>
        <dbReference type="ARBA" id="ARBA00023145"/>
    </source>
</evidence>
<keyword evidence="5 12" id="KW-0479">Metal-binding</keyword>
<feature type="region of interest" description="Disordered" evidence="14">
    <location>
        <begin position="732"/>
        <end position="753"/>
    </location>
</feature>
<keyword evidence="4 13" id="KW-0645">Protease</keyword>
<feature type="active site" evidence="11">
    <location>
        <position position="518"/>
    </location>
</feature>
<dbReference type="Pfam" id="PF07504">
    <property type="entry name" value="FTP"/>
    <property type="match status" value="1"/>
</dbReference>
<evidence type="ECO:0000256" key="5">
    <source>
        <dbReference type="ARBA" id="ARBA00022723"/>
    </source>
</evidence>
<keyword evidence="3 13" id="KW-0964">Secreted</keyword>
<dbReference type="InterPro" id="IPR001842">
    <property type="entry name" value="Peptidase_M36"/>
</dbReference>
<evidence type="ECO:0000256" key="12">
    <source>
        <dbReference type="PIRSR" id="PIRSR601842-2"/>
    </source>
</evidence>
<dbReference type="PANTHER" id="PTHR33478:SF1">
    <property type="entry name" value="EXTRACELLULAR METALLOPROTEINASE MEP"/>
    <property type="match status" value="1"/>
</dbReference>
<feature type="binding site" evidence="12">
    <location>
        <position position="517"/>
    </location>
    <ligand>
        <name>Zn(2+)</name>
        <dbReference type="ChEBI" id="CHEBI:29105"/>
        <note>catalytic</note>
    </ligand>
</feature>
<dbReference type="GO" id="GO:0005615">
    <property type="term" value="C:extracellular space"/>
    <property type="evidence" value="ECO:0007669"/>
    <property type="project" value="InterPro"/>
</dbReference>
<evidence type="ECO:0000256" key="8">
    <source>
        <dbReference type="ARBA" id="ARBA00022833"/>
    </source>
</evidence>
<evidence type="ECO:0000313" key="16">
    <source>
        <dbReference type="EMBL" id="RUP23866.1"/>
    </source>
</evidence>
<dbReference type="EC" id="3.4.24.-" evidence="13"/>
<dbReference type="EMBL" id="RBNI01014053">
    <property type="protein sequence ID" value="RUP23866.1"/>
    <property type="molecule type" value="Genomic_DNA"/>
</dbReference>
<keyword evidence="9 13" id="KW-0482">Metalloprotease</keyword>
<dbReference type="GO" id="GO:0008270">
    <property type="term" value="F:zinc ion binding"/>
    <property type="evidence" value="ECO:0007669"/>
    <property type="project" value="InterPro"/>
</dbReference>
<proteinExistence type="inferred from homology"/>
<feature type="binding site" evidence="12">
    <location>
        <position position="314"/>
    </location>
    <ligand>
        <name>Zn(2+)</name>
        <dbReference type="ChEBI" id="CHEBI:29105"/>
        <note>catalytic</note>
    </ligand>
</feature>
<feature type="domain" description="FTP" evidence="15">
    <location>
        <begin position="87"/>
        <end position="137"/>
    </location>
</feature>
<dbReference type="InterPro" id="IPR050371">
    <property type="entry name" value="Fungal_virulence_M36"/>
</dbReference>
<keyword evidence="17" id="KW-1185">Reference proteome</keyword>
<dbReference type="OrthoDB" id="3227768at2759"/>
<dbReference type="Gene3D" id="3.10.170.10">
    <property type="match status" value="1"/>
</dbReference>
<feature type="region of interest" description="Disordered" evidence="14">
    <location>
        <begin position="638"/>
        <end position="667"/>
    </location>
</feature>
<accession>A0A433BC60</accession>
<dbReference type="AlphaFoldDB" id="A0A433BC60"/>
<dbReference type="CDD" id="cd09596">
    <property type="entry name" value="M36"/>
    <property type="match status" value="1"/>
</dbReference>
<evidence type="ECO:0000256" key="1">
    <source>
        <dbReference type="ARBA" id="ARBA00004613"/>
    </source>
</evidence>
<keyword evidence="7 13" id="KW-0378">Hydrolase</keyword>
<dbReference type="PANTHER" id="PTHR33478">
    <property type="entry name" value="EXTRACELLULAR METALLOPROTEINASE MEP"/>
    <property type="match status" value="1"/>
</dbReference>
<protein>
    <recommendedName>
        <fullName evidence="13">Extracellular metalloproteinase</fullName>
        <ecNumber evidence="13">3.4.24.-</ecNumber>
    </recommendedName>
    <alternativeName>
        <fullName evidence="13">Fungalysin</fullName>
    </alternativeName>
</protein>
<evidence type="ECO:0000256" key="13">
    <source>
        <dbReference type="RuleBase" id="RU364017"/>
    </source>
</evidence>
<dbReference type="SUPFAM" id="SSF55486">
    <property type="entry name" value="Metalloproteases ('zincins'), catalytic domain"/>
    <property type="match status" value="1"/>
</dbReference>
<keyword evidence="8 12" id="KW-0862">Zinc</keyword>
<evidence type="ECO:0000256" key="14">
    <source>
        <dbReference type="SAM" id="MobiDB-lite"/>
    </source>
</evidence>
<evidence type="ECO:0000313" key="17">
    <source>
        <dbReference type="Proteomes" id="UP000268093"/>
    </source>
</evidence>
<keyword evidence="6 13" id="KW-0732">Signal</keyword>
<organism evidence="16 17">
    <name type="scientific">Jimgerdemannia flammicorona</name>
    <dbReference type="NCBI Taxonomy" id="994334"/>
    <lineage>
        <taxon>Eukaryota</taxon>
        <taxon>Fungi</taxon>
        <taxon>Fungi incertae sedis</taxon>
        <taxon>Mucoromycota</taxon>
        <taxon>Mucoromycotina</taxon>
        <taxon>Endogonomycetes</taxon>
        <taxon>Endogonales</taxon>
        <taxon>Endogonaceae</taxon>
        <taxon>Jimgerdemannia</taxon>
    </lineage>
</organism>
<keyword evidence="10 13" id="KW-0865">Zymogen</keyword>
<evidence type="ECO:0000256" key="4">
    <source>
        <dbReference type="ARBA" id="ARBA00022670"/>
    </source>
</evidence>
<dbReference type="InterPro" id="IPR027268">
    <property type="entry name" value="Peptidase_M4/M1_CTD_sf"/>
</dbReference>
<dbReference type="Proteomes" id="UP000268093">
    <property type="component" value="Unassembled WGS sequence"/>
</dbReference>
<comment type="cofactor">
    <cofactor evidence="12">
        <name>Zn(2+)</name>
        <dbReference type="ChEBI" id="CHEBI:29105"/>
    </cofactor>
    <text evidence="12">Binds 1 zinc ion per subunit.</text>
</comment>
<dbReference type="Pfam" id="PF02128">
    <property type="entry name" value="Peptidase_M36"/>
    <property type="match status" value="1"/>
</dbReference>
<dbReference type="InterPro" id="IPR011096">
    <property type="entry name" value="FTP_domain"/>
</dbReference>
<evidence type="ECO:0000256" key="3">
    <source>
        <dbReference type="ARBA" id="ARBA00022525"/>
    </source>
</evidence>
<dbReference type="Gene3D" id="1.10.390.10">
    <property type="entry name" value="Neutral Protease Domain 2"/>
    <property type="match status" value="1"/>
</dbReference>
<dbReference type="GO" id="GO:0004222">
    <property type="term" value="F:metalloendopeptidase activity"/>
    <property type="evidence" value="ECO:0007669"/>
    <property type="project" value="InterPro"/>
</dbReference>